<dbReference type="PROSITE" id="PS51192">
    <property type="entry name" value="HELICASE_ATP_BIND_1"/>
    <property type="match status" value="1"/>
</dbReference>
<evidence type="ECO:0000313" key="12">
    <source>
        <dbReference type="Proteomes" id="UP000256328"/>
    </source>
</evidence>
<dbReference type="EMBL" id="PDLN01000019">
    <property type="protein sequence ID" value="RDW60116.1"/>
    <property type="molecule type" value="Genomic_DNA"/>
</dbReference>
<dbReference type="InterPro" id="IPR048333">
    <property type="entry name" value="HA2_WH"/>
</dbReference>
<dbReference type="Gene3D" id="1.20.120.1080">
    <property type="match status" value="1"/>
</dbReference>
<keyword evidence="3" id="KW-0378">Hydrolase</keyword>
<dbReference type="Pfam" id="PF21010">
    <property type="entry name" value="HA2_C"/>
    <property type="match status" value="1"/>
</dbReference>
<evidence type="ECO:0000256" key="4">
    <source>
        <dbReference type="ARBA" id="ARBA00022806"/>
    </source>
</evidence>
<dbReference type="GO" id="GO:0016787">
    <property type="term" value="F:hydrolase activity"/>
    <property type="evidence" value="ECO:0007669"/>
    <property type="project" value="UniProtKB-KW"/>
</dbReference>
<comment type="caution">
    <text evidence="11">The sequence shown here is derived from an EMBL/GenBank/DDBJ whole genome shotgun (WGS) entry which is preliminary data.</text>
</comment>
<dbReference type="FunFam" id="1.20.120.1080:FF:000002">
    <property type="entry name" value="Putative ATP-dependent RNA helicase DHX36"/>
    <property type="match status" value="1"/>
</dbReference>
<feature type="region of interest" description="Disordered" evidence="8">
    <location>
        <begin position="486"/>
        <end position="506"/>
    </location>
</feature>
<reference evidence="11 12" key="1">
    <citation type="journal article" date="2018" name="IMA Fungus">
        <title>IMA Genome-F 9: Draft genome sequence of Annulohypoxylon stygium, Aspergillus mulundensis, Berkeleyomyces basicola (syn. Thielaviopsis basicola), Ceratocystis smalleyi, two Cercospora beticola strains, Coleophoma cylindrospora, Fusarium fracticaudum, Phialophora cf. hyalina, and Morchella septimelata.</title>
        <authorList>
            <person name="Wingfield B.D."/>
            <person name="Bills G.F."/>
            <person name="Dong Y."/>
            <person name="Huang W."/>
            <person name="Nel W.J."/>
            <person name="Swalarsk-Parry B.S."/>
            <person name="Vaghefi N."/>
            <person name="Wilken P.M."/>
            <person name="An Z."/>
            <person name="de Beer Z.W."/>
            <person name="De Vos L."/>
            <person name="Chen L."/>
            <person name="Duong T.A."/>
            <person name="Gao Y."/>
            <person name="Hammerbacher A."/>
            <person name="Kikkert J.R."/>
            <person name="Li Y."/>
            <person name="Li H."/>
            <person name="Li K."/>
            <person name="Li Q."/>
            <person name="Liu X."/>
            <person name="Ma X."/>
            <person name="Naidoo K."/>
            <person name="Pethybridge S.J."/>
            <person name="Sun J."/>
            <person name="Steenkamp E.T."/>
            <person name="van der Nest M.A."/>
            <person name="van Wyk S."/>
            <person name="Wingfield M.J."/>
            <person name="Xiong C."/>
            <person name="Yue Q."/>
            <person name="Zhang X."/>
        </authorList>
    </citation>
    <scope>NUCLEOTIDE SEQUENCE [LARGE SCALE GENOMIC DNA]</scope>
    <source>
        <strain evidence="11 12">BP5796</strain>
    </source>
</reference>
<keyword evidence="5" id="KW-0067">ATP-binding</keyword>
<dbReference type="CDD" id="cd17917">
    <property type="entry name" value="DEXHc_RHA-like"/>
    <property type="match status" value="1"/>
</dbReference>
<dbReference type="SUPFAM" id="SSF52540">
    <property type="entry name" value="P-loop containing nucleoside triphosphate hydrolases"/>
    <property type="match status" value="1"/>
</dbReference>
<dbReference type="SMART" id="SM00847">
    <property type="entry name" value="HA2"/>
    <property type="match status" value="1"/>
</dbReference>
<evidence type="ECO:0000256" key="1">
    <source>
        <dbReference type="ARBA" id="ARBA00012552"/>
    </source>
</evidence>
<dbReference type="InterPro" id="IPR007502">
    <property type="entry name" value="Helicase-assoc_dom"/>
</dbReference>
<feature type="compositionally biased region" description="Polar residues" evidence="8">
    <location>
        <begin position="486"/>
        <end position="501"/>
    </location>
</feature>
<evidence type="ECO:0000256" key="7">
    <source>
        <dbReference type="ARBA" id="ARBA00060772"/>
    </source>
</evidence>
<dbReference type="CDD" id="cd18791">
    <property type="entry name" value="SF2_C_RHA"/>
    <property type="match status" value="1"/>
</dbReference>
<evidence type="ECO:0000313" key="11">
    <source>
        <dbReference type="EMBL" id="RDW60116.1"/>
    </source>
</evidence>
<feature type="region of interest" description="Disordered" evidence="8">
    <location>
        <begin position="76"/>
        <end position="98"/>
    </location>
</feature>
<dbReference type="Proteomes" id="UP000256328">
    <property type="component" value="Unassembled WGS sequence"/>
</dbReference>
<feature type="region of interest" description="Disordered" evidence="8">
    <location>
        <begin position="389"/>
        <end position="408"/>
    </location>
</feature>
<dbReference type="SMART" id="SM00490">
    <property type="entry name" value="HELICc"/>
    <property type="match status" value="1"/>
</dbReference>
<dbReference type="EC" id="3.6.4.13" evidence="1"/>
<evidence type="ECO:0000256" key="6">
    <source>
        <dbReference type="ARBA" id="ARBA00022884"/>
    </source>
</evidence>
<dbReference type="PANTHER" id="PTHR18934:SF203">
    <property type="entry name" value="ATP-DEPENDENT RNA HELICASE A"/>
    <property type="match status" value="1"/>
</dbReference>
<name>A0A3D8QE53_9HELO</name>
<evidence type="ECO:0000256" key="8">
    <source>
        <dbReference type="SAM" id="MobiDB-lite"/>
    </source>
</evidence>
<dbReference type="PROSITE" id="PS00690">
    <property type="entry name" value="DEAH_ATP_HELICASE"/>
    <property type="match status" value="1"/>
</dbReference>
<dbReference type="GO" id="GO:0005524">
    <property type="term" value="F:ATP binding"/>
    <property type="evidence" value="ECO:0007669"/>
    <property type="project" value="UniProtKB-KW"/>
</dbReference>
<dbReference type="OrthoDB" id="5600252at2759"/>
<dbReference type="PROSITE" id="PS51194">
    <property type="entry name" value="HELICASE_CTER"/>
    <property type="match status" value="1"/>
</dbReference>
<organism evidence="11 12">
    <name type="scientific">Coleophoma crateriformis</name>
    <dbReference type="NCBI Taxonomy" id="565419"/>
    <lineage>
        <taxon>Eukaryota</taxon>
        <taxon>Fungi</taxon>
        <taxon>Dikarya</taxon>
        <taxon>Ascomycota</taxon>
        <taxon>Pezizomycotina</taxon>
        <taxon>Leotiomycetes</taxon>
        <taxon>Helotiales</taxon>
        <taxon>Dermateaceae</taxon>
        <taxon>Coleophoma</taxon>
    </lineage>
</organism>
<proteinExistence type="inferred from homology"/>
<dbReference type="GO" id="GO:0003724">
    <property type="term" value="F:RNA helicase activity"/>
    <property type="evidence" value="ECO:0007669"/>
    <property type="project" value="UniProtKB-EC"/>
</dbReference>
<keyword evidence="12" id="KW-1185">Reference proteome</keyword>
<evidence type="ECO:0000256" key="2">
    <source>
        <dbReference type="ARBA" id="ARBA00022741"/>
    </source>
</evidence>
<dbReference type="InterPro" id="IPR014001">
    <property type="entry name" value="Helicase_ATP-bd"/>
</dbReference>
<dbReference type="GO" id="GO:1990904">
    <property type="term" value="C:ribonucleoprotein complex"/>
    <property type="evidence" value="ECO:0007669"/>
    <property type="project" value="UniProtKB-ARBA"/>
</dbReference>
<dbReference type="Pfam" id="PF00270">
    <property type="entry name" value="DEAD"/>
    <property type="match status" value="1"/>
</dbReference>
<dbReference type="InterPro" id="IPR002464">
    <property type="entry name" value="DNA/RNA_helicase_DEAH_CS"/>
</dbReference>
<accession>A0A3D8QE53</accession>
<dbReference type="Gene3D" id="3.40.50.300">
    <property type="entry name" value="P-loop containing nucleotide triphosphate hydrolases"/>
    <property type="match status" value="2"/>
</dbReference>
<evidence type="ECO:0000256" key="5">
    <source>
        <dbReference type="ARBA" id="ARBA00022840"/>
    </source>
</evidence>
<dbReference type="Pfam" id="PF00271">
    <property type="entry name" value="Helicase_C"/>
    <property type="match status" value="1"/>
</dbReference>
<dbReference type="InterPro" id="IPR027417">
    <property type="entry name" value="P-loop_NTPase"/>
</dbReference>
<dbReference type="GO" id="GO:0003723">
    <property type="term" value="F:RNA binding"/>
    <property type="evidence" value="ECO:0007669"/>
    <property type="project" value="UniProtKB-KW"/>
</dbReference>
<protein>
    <recommendedName>
        <fullName evidence="1">RNA helicase</fullName>
        <ecNumber evidence="1">3.6.4.13</ecNumber>
    </recommendedName>
</protein>
<dbReference type="Pfam" id="PF04408">
    <property type="entry name" value="WHD_HA2"/>
    <property type="match status" value="1"/>
</dbReference>
<keyword evidence="4" id="KW-0347">Helicase</keyword>
<evidence type="ECO:0000256" key="3">
    <source>
        <dbReference type="ARBA" id="ARBA00022801"/>
    </source>
</evidence>
<sequence length="1461" mass="162548">MLRTRFRPLQHGLTSPLFTGVVPNTPLLRSIHSQATNVRQQVVRKPYQAAPKRNKIKPLDDVFDISDKTSLGFGKKIGRKGKARSKSQANRTGQKISSTKLSGATSILKDTPVLNSAHDPEIFTRQSIRKRMSIPTASEYGLSQEPADHPGQLLIASDLEITRTAKALRRSSNAGGRLVNLKCTNKIHLSEEDGTLEVVGHGANKKDAILAANLHTICELHRRGLFKEILPHGRFNKFVSVSGKRLEKEADAKMDIINYAALHDCLPIFTSRQSKVSRKQAFTSTVTIPTLGVNAYGRSHSYKHAVLHACICAKDFAELRQKESGEGSLLVKDFTRLTSESAEKFVRFYAQEKQLSVQLSSQVVSHGNLNEWMTSVELQERQERSITLTPNEYTDPNGTINKSKSPINGIPMDSKARSEITAFLAAALELKLEDKPMWKTFVREIRRGNGTILKPVPPIDADIGPDVFQTARDAAREVQILQMDQPSSALKDSFQSSNSKRTTTRKFSPDMLEAKSDFLRRKLMSYEIDPSTEKIRHQRSQLPMVQHGKEVMQLVNGNQVCVVVGATGSGKTTQLPQLILEEAIRAGKGASCNVICTQPRRIAATSVAQRVAAERNESLRQSVGYSVRFDSKFPQFGGSIHYCTTGILLRQIQDDQDAALDGISHIIIDEVHERDVQIDFLLLTIKQLTAERMAAGKAPIKLILMSATIDKALFCKYFGEGYETGECPYIEVPGRTFPVTQHFLEDIHLELQQNYEKKQLPGLHTTESKRYLERELDAPKIVKAVAPVSAELEDKNDIDQTLIDWKSKAIIDESGQLSAAIDAQEFVTPISIMALTIAHLLQTTDEGSILAFLPGLQEIMALDRELKTTKPLGLDIDSDSNFKLYILHSAVPNMQQEVFEKLEAGKRKIILATNIAETSITIPDVVYVVDSSKQREIQYDKVTSTSGLVSAWTSKSNARQRTGRAGRVQHGHYYTMASRARYESFEVSTKAEILRTDLQSLCLQVKVLGVPDIWDFLSKAIEPPTPRSVGVAVDELQALGALDEQENLTPLGRLLSTLPLSPSLGKMIVLAAVFKCLDPIVILAAASTGKDPFLSPLAARNEAERVRSKWAQGTGSDHVALINAFQEWRRLRVCGRWDDQSDKTFAFNNFLHHNTLVSIHQTAEQILDVLEQSGIIERIPSVARKERLRYGSATENTNSNSWPLQVALATAGFYPNVAIRTKNNAPRFLRTVHENDATIHPSSLAAPKTVDGRRYGPIRSQDASPAGTLFTFAQKTQADGNVINLRFVSRTFPMAVILFGGKTSKRDNILMVDDWIPFYARGAEMFAAQTMNRLLQSHLEKTFSQLGTKTQRHLLAQSGTGQGPSQDQLQDFLIRSIVTTLEQCAPNLKFPAREERTQRRSELNNYSWRPNKDAAASYASGISRHPNLDSMVDVFNGNGVLSKASKKSNLKLEHIFRKWMT</sequence>
<comment type="similarity">
    <text evidence="7">Belongs to the DExH box helicase family.</text>
</comment>
<feature type="compositionally biased region" description="Polar residues" evidence="8">
    <location>
        <begin position="86"/>
        <end position="98"/>
    </location>
</feature>
<dbReference type="InterPro" id="IPR011545">
    <property type="entry name" value="DEAD/DEAH_box_helicase_dom"/>
</dbReference>
<dbReference type="PANTHER" id="PTHR18934">
    <property type="entry name" value="ATP-DEPENDENT RNA HELICASE"/>
    <property type="match status" value="1"/>
</dbReference>
<evidence type="ECO:0000259" key="10">
    <source>
        <dbReference type="PROSITE" id="PS51194"/>
    </source>
</evidence>
<feature type="domain" description="Helicase C-terminal" evidence="10">
    <location>
        <begin position="836"/>
        <end position="1009"/>
    </location>
</feature>
<feature type="compositionally biased region" description="Polar residues" evidence="8">
    <location>
        <begin position="389"/>
        <end position="406"/>
    </location>
</feature>
<gene>
    <name evidence="11" type="ORF">BP5796_11722</name>
</gene>
<dbReference type="InterPro" id="IPR001650">
    <property type="entry name" value="Helicase_C-like"/>
</dbReference>
<keyword evidence="2" id="KW-0547">Nucleotide-binding</keyword>
<dbReference type="SMART" id="SM00487">
    <property type="entry name" value="DEXDc"/>
    <property type="match status" value="1"/>
</dbReference>
<dbReference type="FunFam" id="3.40.50.300:FF:000526">
    <property type="entry name" value="DExH-box ATP-dependent RNA helicase DExH3"/>
    <property type="match status" value="1"/>
</dbReference>
<feature type="compositionally biased region" description="Basic residues" evidence="8">
    <location>
        <begin position="76"/>
        <end position="85"/>
    </location>
</feature>
<keyword evidence="6" id="KW-0694">RNA-binding</keyword>
<feature type="domain" description="Helicase ATP-binding" evidence="9">
    <location>
        <begin position="552"/>
        <end position="727"/>
    </location>
</feature>
<evidence type="ECO:0000259" key="9">
    <source>
        <dbReference type="PROSITE" id="PS51192"/>
    </source>
</evidence>